<dbReference type="InterPro" id="IPR051681">
    <property type="entry name" value="Ser/Thr_Kinases-Pseudokinases"/>
</dbReference>
<protein>
    <submittedName>
        <fullName evidence="5">Kinase-like domain-containing protein</fullName>
    </submittedName>
</protein>
<dbReference type="SMART" id="SM00219">
    <property type="entry name" value="TyrKc"/>
    <property type="match status" value="1"/>
</dbReference>
<dbReference type="InterPro" id="IPR001245">
    <property type="entry name" value="Ser-Thr/Tyr_kinase_cat_dom"/>
</dbReference>
<dbReference type="GO" id="GO:0007166">
    <property type="term" value="P:cell surface receptor signaling pathway"/>
    <property type="evidence" value="ECO:0007669"/>
    <property type="project" value="InterPro"/>
</dbReference>
<feature type="domain" description="Protein kinase" evidence="3">
    <location>
        <begin position="223"/>
        <end position="489"/>
    </location>
</feature>
<dbReference type="Pfam" id="PF07714">
    <property type="entry name" value="PK_Tyr_Ser-Thr"/>
    <property type="match status" value="1"/>
</dbReference>
<dbReference type="InterPro" id="IPR006597">
    <property type="entry name" value="Sel1-like"/>
</dbReference>
<dbReference type="PROSITE" id="PS50011">
    <property type="entry name" value="PROTEIN_KINASE_DOM"/>
    <property type="match status" value="1"/>
</dbReference>
<dbReference type="InterPro" id="IPR059179">
    <property type="entry name" value="MLKL-like_MCAfunc"/>
</dbReference>
<gene>
    <name evidence="5" type="ORF">RCL2_001116600</name>
    <name evidence="4" type="ORF">RclHR1_00400007</name>
</gene>
<name>A0A2Z6RID1_9GLOM</name>
<dbReference type="Proteomes" id="UP000247702">
    <property type="component" value="Unassembled WGS sequence"/>
</dbReference>
<reference evidence="4 6" key="1">
    <citation type="submission" date="2017-11" db="EMBL/GenBank/DDBJ databases">
        <title>The genome of Rhizophagus clarus HR1 reveals common genetic basis of auxotrophy among arbuscular mycorrhizal fungi.</title>
        <authorList>
            <person name="Kobayashi Y."/>
        </authorList>
    </citation>
    <scope>NUCLEOTIDE SEQUENCE [LARGE SCALE GENOMIC DNA]</scope>
    <source>
        <strain evidence="4 6">HR1</strain>
    </source>
</reference>
<evidence type="ECO:0000256" key="1">
    <source>
        <dbReference type="ARBA" id="ARBA00022741"/>
    </source>
</evidence>
<evidence type="ECO:0000313" key="6">
    <source>
        <dbReference type="Proteomes" id="UP000247702"/>
    </source>
</evidence>
<dbReference type="InterPro" id="IPR020635">
    <property type="entry name" value="Tyr_kinase_cat_dom"/>
</dbReference>
<dbReference type="InterPro" id="IPR000719">
    <property type="entry name" value="Prot_kinase_dom"/>
</dbReference>
<dbReference type="InterPro" id="IPR011009">
    <property type="entry name" value="Kinase-like_dom_sf"/>
</dbReference>
<dbReference type="EMBL" id="BLAL01000075">
    <property type="protein sequence ID" value="GES84025.1"/>
    <property type="molecule type" value="Genomic_DNA"/>
</dbReference>
<dbReference type="CDD" id="cd21037">
    <property type="entry name" value="MLKL_NTD"/>
    <property type="match status" value="1"/>
</dbReference>
<dbReference type="InterPro" id="IPR008266">
    <property type="entry name" value="Tyr_kinase_AS"/>
</dbReference>
<reference evidence="5" key="2">
    <citation type="submission" date="2019-10" db="EMBL/GenBank/DDBJ databases">
        <title>Conservation and host-specific expression of non-tandemly repeated heterogenous ribosome RNA gene in arbuscular mycorrhizal fungi.</title>
        <authorList>
            <person name="Maeda T."/>
            <person name="Kobayashi Y."/>
            <person name="Nakagawa T."/>
            <person name="Ezawa T."/>
            <person name="Yamaguchi K."/>
            <person name="Bino T."/>
            <person name="Nishimoto Y."/>
            <person name="Shigenobu S."/>
            <person name="Kawaguchi M."/>
        </authorList>
    </citation>
    <scope>NUCLEOTIDE SEQUENCE</scope>
    <source>
        <strain evidence="5">HR1</strain>
    </source>
</reference>
<dbReference type="STRING" id="94130.A0A2Z6RID1"/>
<sequence>MAEATATSVAIPLSQFIPLIKDVSEIFSKVTDLYKSAQHNKNIAGILLERISAANITVNILQARENLLTSTYYKSLYRLVHILQDMKIYIEEVTQYNTMQNFLKINIIEKKFKELREEYDNSFDFLKFNLSLNCNFNAKEEDIVVKEDIAESLKFQEILTESMKDVQQKVTFTNDQMNVLVERISEMSITMQTMQNLMDIKRRKKDDVSKIQTNIDNIFPTSLLQFDDYGEADEERSDKLRKYVHIKTKEEYAFKVIDQEHFDVKNQVTILMKLKDCQNIINFYGLTSNDSKTYLITEWAEKGNLREYIIAHGQNIDLKFKIRIAYDIAKGLNFLNVVKMVHRDIRAENIVITDHDIAKITNFKFIRIAEEATANLFVNKEVVRYSAPELLRKRFTGEKNDKYSDYVTKCEVYSLGVLLWEIAECKIPYDQFEDFMEITKEVLGGYREKFTPGAAIPEKYQELVNKSVDQNPGSRPLFSKILIGLHDIFKNYTSESSSSHSNSYVQKMTHSTITKTKVDLINLDSLNFLNSNKSFLATTLVRKTTKCTIAAVAEDYAINWDLPTYHSNSLNSNRPTTTLPKQKITQSTIEAAEDYVNWDSFDYMTLDRAIEHHKNHSRDKETLYKCFDTYANMDNPRAKYWKAYYISKGWSDNVPNDKIIVQLYKAAADYGDEMPDAQLRYATMVMQGKGVERNKEEAIKYFLKAAKNGHVVAMFNIATYYYSKKENELGNYYMISAASKGYEQSINYCKRKNISY</sequence>
<organism evidence="4 6">
    <name type="scientific">Rhizophagus clarus</name>
    <dbReference type="NCBI Taxonomy" id="94130"/>
    <lineage>
        <taxon>Eukaryota</taxon>
        <taxon>Fungi</taxon>
        <taxon>Fungi incertae sedis</taxon>
        <taxon>Mucoromycota</taxon>
        <taxon>Glomeromycotina</taxon>
        <taxon>Glomeromycetes</taxon>
        <taxon>Glomerales</taxon>
        <taxon>Glomeraceae</taxon>
        <taxon>Rhizophagus</taxon>
    </lineage>
</organism>
<keyword evidence="6" id="KW-1185">Reference proteome</keyword>
<dbReference type="PANTHER" id="PTHR44329">
    <property type="entry name" value="SERINE/THREONINE-PROTEIN KINASE TNNI3K-RELATED"/>
    <property type="match status" value="1"/>
</dbReference>
<evidence type="ECO:0000256" key="2">
    <source>
        <dbReference type="ARBA" id="ARBA00022840"/>
    </source>
</evidence>
<dbReference type="SMART" id="SM00671">
    <property type="entry name" value="SEL1"/>
    <property type="match status" value="2"/>
</dbReference>
<keyword evidence="2" id="KW-0067">ATP-binding</keyword>
<comment type="caution">
    <text evidence="4">The sequence shown here is derived from an EMBL/GenBank/DDBJ whole genome shotgun (WGS) entry which is preliminary data.</text>
</comment>
<dbReference type="InterPro" id="IPR011990">
    <property type="entry name" value="TPR-like_helical_dom_sf"/>
</dbReference>
<evidence type="ECO:0000259" key="3">
    <source>
        <dbReference type="PROSITE" id="PS50011"/>
    </source>
</evidence>
<dbReference type="SUPFAM" id="SSF56112">
    <property type="entry name" value="Protein kinase-like (PK-like)"/>
    <property type="match status" value="1"/>
</dbReference>
<dbReference type="Proteomes" id="UP000615446">
    <property type="component" value="Unassembled WGS sequence"/>
</dbReference>
<dbReference type="InterPro" id="IPR036537">
    <property type="entry name" value="Adaptor_Cbl_N_dom_sf"/>
</dbReference>
<dbReference type="OrthoDB" id="2314769at2759"/>
<evidence type="ECO:0000313" key="4">
    <source>
        <dbReference type="EMBL" id="GBC00893.1"/>
    </source>
</evidence>
<dbReference type="EMBL" id="BEXD01003335">
    <property type="protein sequence ID" value="GBC00893.1"/>
    <property type="molecule type" value="Genomic_DNA"/>
</dbReference>
<dbReference type="SUPFAM" id="SSF81901">
    <property type="entry name" value="HCP-like"/>
    <property type="match status" value="1"/>
</dbReference>
<dbReference type="Pfam" id="PF08238">
    <property type="entry name" value="Sel1"/>
    <property type="match status" value="2"/>
</dbReference>
<dbReference type="Gene3D" id="1.20.930.20">
    <property type="entry name" value="Adaptor protein Cbl, N-terminal domain"/>
    <property type="match status" value="1"/>
</dbReference>
<dbReference type="GO" id="GO:0004713">
    <property type="term" value="F:protein tyrosine kinase activity"/>
    <property type="evidence" value="ECO:0007669"/>
    <property type="project" value="InterPro"/>
</dbReference>
<dbReference type="GO" id="GO:0005524">
    <property type="term" value="F:ATP binding"/>
    <property type="evidence" value="ECO:0007669"/>
    <property type="project" value="UniProtKB-KW"/>
</dbReference>
<accession>A0A2Z6RID1</accession>
<dbReference type="Gene3D" id="1.10.510.10">
    <property type="entry name" value="Transferase(Phosphotransferase) domain 1"/>
    <property type="match status" value="1"/>
</dbReference>
<keyword evidence="5" id="KW-0418">Kinase</keyword>
<evidence type="ECO:0000313" key="5">
    <source>
        <dbReference type="EMBL" id="GES84025.1"/>
    </source>
</evidence>
<keyword evidence="1" id="KW-0547">Nucleotide-binding</keyword>
<dbReference type="PANTHER" id="PTHR44329:SF298">
    <property type="entry name" value="MIXED LINEAGE KINASE DOMAIN-LIKE PROTEIN"/>
    <property type="match status" value="1"/>
</dbReference>
<proteinExistence type="predicted"/>
<dbReference type="GO" id="GO:0097527">
    <property type="term" value="P:necroptotic signaling pathway"/>
    <property type="evidence" value="ECO:0007669"/>
    <property type="project" value="TreeGrafter"/>
</dbReference>
<dbReference type="Gene3D" id="1.25.40.10">
    <property type="entry name" value="Tetratricopeptide repeat domain"/>
    <property type="match status" value="1"/>
</dbReference>
<dbReference type="PROSITE" id="PS00109">
    <property type="entry name" value="PROTEIN_KINASE_TYR"/>
    <property type="match status" value="1"/>
</dbReference>
<keyword evidence="5" id="KW-0808">Transferase</keyword>
<dbReference type="AlphaFoldDB" id="A0A2Z6RID1"/>